<dbReference type="PANTHER" id="PTHR24161:SF124">
    <property type="entry name" value="TRANSIENT RECEPTOR POTENTIAL CHANNEL PYREXIA"/>
    <property type="match status" value="1"/>
</dbReference>
<evidence type="ECO:0000313" key="4">
    <source>
        <dbReference type="EMBL" id="RDW81587.1"/>
    </source>
</evidence>
<dbReference type="RefSeq" id="XP_026604640.1">
    <property type="nucleotide sequence ID" value="XM_026747160.1"/>
</dbReference>
<sequence length="205" mass="23148">MSLQDLPVELVVMIAENTDSQADLFALTLTNKRLSSILLPKQMAINAKFHRATGLTWAVRKNDIALARRLLESGAQAHINDRIIDPWTLSWELMCCNVSTLDSYDKSISPWISEPWVEAAALRESGKLSTPLYLAVDNGSYDMVRLLLNFGANPITSTDHNLMKTPIHTASKKGFTRIQWLLHDAVMKNPPQDALDLEEFMRWMP</sequence>
<dbReference type="PANTHER" id="PTHR24161">
    <property type="entry name" value="ANK_REP_REGION DOMAIN-CONTAINING PROTEIN-RELATED"/>
    <property type="match status" value="1"/>
</dbReference>
<dbReference type="Proteomes" id="UP000256690">
    <property type="component" value="Unassembled WGS sequence"/>
</dbReference>
<dbReference type="Pfam" id="PF12796">
    <property type="entry name" value="Ank_2"/>
    <property type="match status" value="1"/>
</dbReference>
<dbReference type="EMBL" id="PVWQ01000005">
    <property type="protein sequence ID" value="RDW81587.1"/>
    <property type="molecule type" value="Genomic_DNA"/>
</dbReference>
<dbReference type="SMART" id="SM00248">
    <property type="entry name" value="ANK"/>
    <property type="match status" value="2"/>
</dbReference>
<feature type="repeat" description="ANK" evidence="3">
    <location>
        <begin position="50"/>
        <end position="82"/>
    </location>
</feature>
<feature type="repeat" description="ANK" evidence="3">
    <location>
        <begin position="127"/>
        <end position="159"/>
    </location>
</feature>
<dbReference type="AlphaFoldDB" id="A0A3D8S5K0"/>
<keyword evidence="2 3" id="KW-0040">ANK repeat</keyword>
<dbReference type="PROSITE" id="PS50297">
    <property type="entry name" value="ANK_REP_REGION"/>
    <property type="match status" value="1"/>
</dbReference>
<dbReference type="InterPro" id="IPR036770">
    <property type="entry name" value="Ankyrin_rpt-contain_sf"/>
</dbReference>
<dbReference type="InterPro" id="IPR002110">
    <property type="entry name" value="Ankyrin_rpt"/>
</dbReference>
<keyword evidence="5" id="KW-1185">Reference proteome</keyword>
<comment type="caution">
    <text evidence="4">The sequence shown here is derived from an EMBL/GenBank/DDBJ whole genome shotgun (WGS) entry which is preliminary data.</text>
</comment>
<accession>A0A3D8S5K0</accession>
<evidence type="ECO:0000313" key="5">
    <source>
        <dbReference type="Proteomes" id="UP000256690"/>
    </source>
</evidence>
<reference evidence="4 5" key="1">
    <citation type="journal article" date="2018" name="IMA Fungus">
        <title>IMA Genome-F 9: Draft genome sequence of Annulohypoxylon stygium, Aspergillus mulundensis, Berkeleyomyces basicola (syn. Thielaviopsis basicola), Ceratocystis smalleyi, two Cercospora beticola strains, Coleophoma cylindrospora, Fusarium fracticaudum, Phialophora cf. hyalina, and Morchella septimelata.</title>
        <authorList>
            <person name="Wingfield B.D."/>
            <person name="Bills G.F."/>
            <person name="Dong Y."/>
            <person name="Huang W."/>
            <person name="Nel W.J."/>
            <person name="Swalarsk-Parry B.S."/>
            <person name="Vaghefi N."/>
            <person name="Wilken P.M."/>
            <person name="An Z."/>
            <person name="de Beer Z.W."/>
            <person name="De Vos L."/>
            <person name="Chen L."/>
            <person name="Duong T.A."/>
            <person name="Gao Y."/>
            <person name="Hammerbacher A."/>
            <person name="Kikkert J.R."/>
            <person name="Li Y."/>
            <person name="Li H."/>
            <person name="Li K."/>
            <person name="Li Q."/>
            <person name="Liu X."/>
            <person name="Ma X."/>
            <person name="Naidoo K."/>
            <person name="Pethybridge S.J."/>
            <person name="Sun J."/>
            <person name="Steenkamp E.T."/>
            <person name="van der Nest M.A."/>
            <person name="van Wyk S."/>
            <person name="Wingfield M.J."/>
            <person name="Xiong C."/>
            <person name="Yue Q."/>
            <person name="Zhang X."/>
        </authorList>
    </citation>
    <scope>NUCLEOTIDE SEQUENCE [LARGE SCALE GENOMIC DNA]</scope>
    <source>
        <strain evidence="4 5">DSM 5745</strain>
    </source>
</reference>
<evidence type="ECO:0000256" key="2">
    <source>
        <dbReference type="ARBA" id="ARBA00023043"/>
    </source>
</evidence>
<keyword evidence="1" id="KW-0677">Repeat</keyword>
<dbReference type="OrthoDB" id="4772757at2759"/>
<evidence type="ECO:0000256" key="3">
    <source>
        <dbReference type="PROSITE-ProRule" id="PRU00023"/>
    </source>
</evidence>
<evidence type="ECO:0008006" key="6">
    <source>
        <dbReference type="Google" id="ProtNLM"/>
    </source>
</evidence>
<name>A0A3D8S5K0_9EURO</name>
<dbReference type="GeneID" id="38115514"/>
<organism evidence="4 5">
    <name type="scientific">Aspergillus mulundensis</name>
    <dbReference type="NCBI Taxonomy" id="1810919"/>
    <lineage>
        <taxon>Eukaryota</taxon>
        <taxon>Fungi</taxon>
        <taxon>Dikarya</taxon>
        <taxon>Ascomycota</taxon>
        <taxon>Pezizomycotina</taxon>
        <taxon>Eurotiomycetes</taxon>
        <taxon>Eurotiomycetidae</taxon>
        <taxon>Eurotiales</taxon>
        <taxon>Aspergillaceae</taxon>
        <taxon>Aspergillus</taxon>
        <taxon>Aspergillus subgen. Nidulantes</taxon>
    </lineage>
</organism>
<proteinExistence type="predicted"/>
<dbReference type="SUPFAM" id="SSF48403">
    <property type="entry name" value="Ankyrin repeat"/>
    <property type="match status" value="1"/>
</dbReference>
<protein>
    <recommendedName>
        <fullName evidence="6">F-box domain-containing protein</fullName>
    </recommendedName>
</protein>
<gene>
    <name evidence="4" type="ORF">DSM5745_05144</name>
</gene>
<dbReference type="PROSITE" id="PS50088">
    <property type="entry name" value="ANK_REPEAT"/>
    <property type="match status" value="2"/>
</dbReference>
<evidence type="ECO:0000256" key="1">
    <source>
        <dbReference type="ARBA" id="ARBA00022737"/>
    </source>
</evidence>
<dbReference type="Gene3D" id="1.25.40.20">
    <property type="entry name" value="Ankyrin repeat-containing domain"/>
    <property type="match status" value="1"/>
</dbReference>